<feature type="region of interest" description="Disordered" evidence="1">
    <location>
        <begin position="220"/>
        <end position="283"/>
    </location>
</feature>
<dbReference type="PANTHER" id="PTHR37792">
    <property type="entry name" value="RIBONUCLEASE MRP PROTEIN SUBUNIT RMP1"/>
    <property type="match status" value="1"/>
</dbReference>
<organism evidence="3 4">
    <name type="scientific">Tuber aestivum</name>
    <name type="common">summer truffle</name>
    <dbReference type="NCBI Taxonomy" id="59557"/>
    <lineage>
        <taxon>Eukaryota</taxon>
        <taxon>Fungi</taxon>
        <taxon>Dikarya</taxon>
        <taxon>Ascomycota</taxon>
        <taxon>Pezizomycotina</taxon>
        <taxon>Pezizomycetes</taxon>
        <taxon>Pezizales</taxon>
        <taxon>Tuberaceae</taxon>
        <taxon>Tuber</taxon>
    </lineage>
</organism>
<name>A0A292PYS1_9PEZI</name>
<dbReference type="GO" id="GO:0000466">
    <property type="term" value="P:maturation of 5.8S rRNA from tricistronic rRNA transcript (SSU-rRNA, 5.8S rRNA, LSU-rRNA)"/>
    <property type="evidence" value="ECO:0007669"/>
    <property type="project" value="TreeGrafter"/>
</dbReference>
<dbReference type="GO" id="GO:0000294">
    <property type="term" value="P:nuclear-transcribed mRNA catabolic process, RNase MRP-dependent"/>
    <property type="evidence" value="ECO:0007669"/>
    <property type="project" value="TreeGrafter"/>
</dbReference>
<dbReference type="Pfam" id="PF20945">
    <property type="entry name" value="RMP1"/>
    <property type="match status" value="1"/>
</dbReference>
<dbReference type="PANTHER" id="PTHR37792:SF1">
    <property type="entry name" value="RIBONUCLEASE MRP PROTEIN SUBUNIT RMP1"/>
    <property type="match status" value="1"/>
</dbReference>
<dbReference type="GO" id="GO:0042134">
    <property type="term" value="F:rRNA primary transcript binding"/>
    <property type="evidence" value="ECO:0007669"/>
    <property type="project" value="InterPro"/>
</dbReference>
<dbReference type="CDD" id="cd22573">
    <property type="entry name" value="RMP1_RBD"/>
    <property type="match status" value="1"/>
</dbReference>
<evidence type="ECO:0000313" key="4">
    <source>
        <dbReference type="Proteomes" id="UP001412239"/>
    </source>
</evidence>
<evidence type="ECO:0000313" key="3">
    <source>
        <dbReference type="EMBL" id="CUS11941.1"/>
    </source>
</evidence>
<dbReference type="AlphaFoldDB" id="A0A292PYS1"/>
<feature type="domain" description="RNase MRP protein 1 RNA binding" evidence="2">
    <location>
        <begin position="20"/>
        <end position="97"/>
    </location>
</feature>
<proteinExistence type="predicted"/>
<dbReference type="InterPro" id="IPR047205">
    <property type="entry name" value="RMP1"/>
</dbReference>
<dbReference type="GO" id="GO:0000172">
    <property type="term" value="C:ribonuclease MRP complex"/>
    <property type="evidence" value="ECO:0007669"/>
    <property type="project" value="InterPro"/>
</dbReference>
<reference evidence="3" key="1">
    <citation type="submission" date="2015-10" db="EMBL/GenBank/DDBJ databases">
        <authorList>
            <person name="Regsiter A."/>
            <person name="william w."/>
        </authorList>
    </citation>
    <scope>NUCLEOTIDE SEQUENCE</scope>
    <source>
        <strain evidence="3">Montdore</strain>
    </source>
</reference>
<protein>
    <recommendedName>
        <fullName evidence="2">RNase MRP protein 1 RNA binding domain-containing protein</fullName>
    </recommendedName>
</protein>
<sequence length="283" mass="31627">MSTNPTPAPPPPDIKTDLALLNTLHARNKNQHRSSKWYKWFSILRRNLKKLVAGDQLEARKRFVRRAVVPRCFIAFSTVIANNRYVSLGLVLMGVLAGVNRFVGEEPVKVVKERAAVREETEVEKRWDEYAVSLEDFGEAVIRDSVEVDVGETIRQAEGGRVVRDEGTVSPVSRAIKEDNATAEFDEAVTLSTTESERAIITAIVGKPLKKKRKRIIEDLSSPREESPSLLAQPQPVPVSVPLSGSISPEPELGRSKKDDAEPRRKKGKRKKRDEIDDLFAGL</sequence>
<gene>
    <name evidence="3" type="ORF">GSTUAT00003989001</name>
</gene>
<accession>A0A292PYS1</accession>
<dbReference type="InterPro" id="IPR047204">
    <property type="entry name" value="RMP1_RBD"/>
</dbReference>
<evidence type="ECO:0000256" key="1">
    <source>
        <dbReference type="SAM" id="MobiDB-lite"/>
    </source>
</evidence>
<feature type="compositionally biased region" description="Low complexity" evidence="1">
    <location>
        <begin position="238"/>
        <end position="249"/>
    </location>
</feature>
<keyword evidence="4" id="KW-1185">Reference proteome</keyword>
<feature type="compositionally biased region" description="Basic and acidic residues" evidence="1">
    <location>
        <begin position="252"/>
        <end position="263"/>
    </location>
</feature>
<dbReference type="EMBL" id="LN891008">
    <property type="protein sequence ID" value="CUS11941.1"/>
    <property type="molecule type" value="Genomic_DNA"/>
</dbReference>
<evidence type="ECO:0000259" key="2">
    <source>
        <dbReference type="Pfam" id="PF20945"/>
    </source>
</evidence>
<dbReference type="Proteomes" id="UP001412239">
    <property type="component" value="Unassembled WGS sequence"/>
</dbReference>